<evidence type="ECO:0000256" key="1">
    <source>
        <dbReference type="ARBA" id="ARBA00010641"/>
    </source>
</evidence>
<dbReference type="InterPro" id="IPR013324">
    <property type="entry name" value="RNA_pol_sigma_r3/r4-like"/>
</dbReference>
<keyword evidence="3" id="KW-0731">Sigma factor</keyword>
<evidence type="ECO:0000313" key="7">
    <source>
        <dbReference type="EMBL" id="CUM80867.1"/>
    </source>
</evidence>
<feature type="domain" description="RNA polymerase sigma-70 region 2" evidence="5">
    <location>
        <begin position="15"/>
        <end position="76"/>
    </location>
</feature>
<dbReference type="EMBL" id="WKRA01000011">
    <property type="protein sequence ID" value="MSD16056.1"/>
    <property type="molecule type" value="Genomic_DNA"/>
</dbReference>
<dbReference type="InterPro" id="IPR036388">
    <property type="entry name" value="WH-like_DNA-bd_sf"/>
</dbReference>
<dbReference type="GO" id="GO:0003677">
    <property type="term" value="F:DNA binding"/>
    <property type="evidence" value="ECO:0007669"/>
    <property type="project" value="InterPro"/>
</dbReference>
<gene>
    <name evidence="7" type="primary">sigV_2</name>
    <name evidence="7" type="ORF">ERS852448_00572</name>
    <name evidence="8" type="ORF">GKE72_08205</name>
</gene>
<reference evidence="7 9" key="1">
    <citation type="submission" date="2015-09" db="EMBL/GenBank/DDBJ databases">
        <authorList>
            <consortium name="Pathogen Informatics"/>
        </authorList>
    </citation>
    <scope>NUCLEOTIDE SEQUENCE [LARGE SCALE GENOMIC DNA]</scope>
    <source>
        <strain evidence="7 9">2789STDY5608891</strain>
    </source>
</reference>
<keyword evidence="2" id="KW-0805">Transcription regulation</keyword>
<dbReference type="GO" id="GO:0006352">
    <property type="term" value="P:DNA-templated transcription initiation"/>
    <property type="evidence" value="ECO:0007669"/>
    <property type="project" value="InterPro"/>
</dbReference>
<evidence type="ECO:0000313" key="8">
    <source>
        <dbReference type="EMBL" id="MSD16056.1"/>
    </source>
</evidence>
<dbReference type="InterPro" id="IPR039425">
    <property type="entry name" value="RNA_pol_sigma-70-like"/>
</dbReference>
<dbReference type="Proteomes" id="UP000431304">
    <property type="component" value="Unassembled WGS sequence"/>
</dbReference>
<evidence type="ECO:0000259" key="6">
    <source>
        <dbReference type="Pfam" id="PF08281"/>
    </source>
</evidence>
<dbReference type="Pfam" id="PF04542">
    <property type="entry name" value="Sigma70_r2"/>
    <property type="match status" value="1"/>
</dbReference>
<dbReference type="OrthoDB" id="9782703at2"/>
<accession>A0A173RT06</accession>
<dbReference type="NCBIfam" id="TIGR02937">
    <property type="entry name" value="sigma70-ECF"/>
    <property type="match status" value="1"/>
</dbReference>
<dbReference type="STRING" id="39490.ERS852448_00572"/>
<dbReference type="InterPro" id="IPR007627">
    <property type="entry name" value="RNA_pol_sigma70_r2"/>
</dbReference>
<reference evidence="8 10" key="2">
    <citation type="journal article" date="2019" name="Nat. Med.">
        <title>A library of human gut bacterial isolates paired with longitudinal multiomics data enables mechanistic microbiome research.</title>
        <authorList>
            <person name="Poyet M."/>
            <person name="Groussin M."/>
            <person name="Gibbons S.M."/>
            <person name="Avila-Pacheco J."/>
            <person name="Jiang X."/>
            <person name="Kearney S.M."/>
            <person name="Perrotta A.R."/>
            <person name="Berdy B."/>
            <person name="Zhao S."/>
            <person name="Lieberman T.D."/>
            <person name="Swanson P.K."/>
            <person name="Smith M."/>
            <person name="Roesemann S."/>
            <person name="Alexander J.E."/>
            <person name="Rich S.A."/>
            <person name="Livny J."/>
            <person name="Vlamakis H."/>
            <person name="Clish C."/>
            <person name="Bullock K."/>
            <person name="Deik A."/>
            <person name="Scott J."/>
            <person name="Pierce K.A."/>
            <person name="Xavier R.J."/>
            <person name="Alm E.J."/>
        </authorList>
    </citation>
    <scope>NUCLEOTIDE SEQUENCE [LARGE SCALE GENOMIC DNA]</scope>
    <source>
        <strain evidence="8 10">BIOML-A3</strain>
    </source>
</reference>
<dbReference type="PANTHER" id="PTHR43133:SF51">
    <property type="entry name" value="RNA POLYMERASE SIGMA FACTOR"/>
    <property type="match status" value="1"/>
</dbReference>
<evidence type="ECO:0000259" key="5">
    <source>
        <dbReference type="Pfam" id="PF04542"/>
    </source>
</evidence>
<dbReference type="InterPro" id="IPR013249">
    <property type="entry name" value="RNA_pol_sigma70_r4_t2"/>
</dbReference>
<protein>
    <submittedName>
        <fullName evidence="7">RNA polymerase sigma factor sigV</fullName>
    </submittedName>
    <submittedName>
        <fullName evidence="8">Sigma-70 family RNA polymerase sigma factor</fullName>
    </submittedName>
</protein>
<dbReference type="SUPFAM" id="SSF88946">
    <property type="entry name" value="Sigma2 domain of RNA polymerase sigma factors"/>
    <property type="match status" value="1"/>
</dbReference>
<dbReference type="EMBL" id="CYYA01000003">
    <property type="protein sequence ID" value="CUM80867.1"/>
    <property type="molecule type" value="Genomic_DNA"/>
</dbReference>
<dbReference type="RefSeq" id="WP_021738575.1">
    <property type="nucleotide sequence ID" value="NZ_CABKSU010000037.1"/>
</dbReference>
<evidence type="ECO:0000313" key="10">
    <source>
        <dbReference type="Proteomes" id="UP000431304"/>
    </source>
</evidence>
<dbReference type="GO" id="GO:0016987">
    <property type="term" value="F:sigma factor activity"/>
    <property type="evidence" value="ECO:0007669"/>
    <property type="project" value="UniProtKB-KW"/>
</dbReference>
<proteinExistence type="inferred from homology"/>
<organism evidence="7 9">
    <name type="scientific">Eubacterium ramulus</name>
    <dbReference type="NCBI Taxonomy" id="39490"/>
    <lineage>
        <taxon>Bacteria</taxon>
        <taxon>Bacillati</taxon>
        <taxon>Bacillota</taxon>
        <taxon>Clostridia</taxon>
        <taxon>Eubacteriales</taxon>
        <taxon>Eubacteriaceae</taxon>
        <taxon>Eubacterium</taxon>
    </lineage>
</organism>
<dbReference type="SUPFAM" id="SSF88659">
    <property type="entry name" value="Sigma3 and sigma4 domains of RNA polymerase sigma factors"/>
    <property type="match status" value="1"/>
</dbReference>
<dbReference type="Pfam" id="PF08281">
    <property type="entry name" value="Sigma70_r4_2"/>
    <property type="match status" value="1"/>
</dbReference>
<sequence length="157" mass="18495">MTKQELGDLIIAFTDDFYRIAKAILKEDADCEDAMSSAIVKGFSKICTLKQKEYAKTWFSRILINECQMILRKRKREVAYEERVLTEEAAQLDYSDLYQNLMQLDISYRLPLVMYYFDGFKIREIADILEMSESAIKMRLNRGKIQLRTMFEKEAAI</sequence>
<dbReference type="PANTHER" id="PTHR43133">
    <property type="entry name" value="RNA POLYMERASE ECF-TYPE SIGMA FACTO"/>
    <property type="match status" value="1"/>
</dbReference>
<feature type="domain" description="RNA polymerase sigma factor 70 region 4 type 2" evidence="6">
    <location>
        <begin position="101"/>
        <end position="147"/>
    </location>
</feature>
<dbReference type="InterPro" id="IPR013325">
    <property type="entry name" value="RNA_pol_sigma_r2"/>
</dbReference>
<evidence type="ECO:0000256" key="4">
    <source>
        <dbReference type="ARBA" id="ARBA00023163"/>
    </source>
</evidence>
<dbReference type="Gene3D" id="1.10.10.10">
    <property type="entry name" value="Winged helix-like DNA-binding domain superfamily/Winged helix DNA-binding domain"/>
    <property type="match status" value="1"/>
</dbReference>
<name>A0A173RT06_EUBRA</name>
<dbReference type="AlphaFoldDB" id="A0A173RT06"/>
<dbReference type="Proteomes" id="UP000095492">
    <property type="component" value="Unassembled WGS sequence"/>
</dbReference>
<dbReference type="Gene3D" id="1.10.1740.10">
    <property type="match status" value="1"/>
</dbReference>
<evidence type="ECO:0000256" key="2">
    <source>
        <dbReference type="ARBA" id="ARBA00023015"/>
    </source>
</evidence>
<comment type="similarity">
    <text evidence="1">Belongs to the sigma-70 factor family. ECF subfamily.</text>
</comment>
<keyword evidence="4" id="KW-0804">Transcription</keyword>
<dbReference type="GeneID" id="42786070"/>
<evidence type="ECO:0000256" key="3">
    <source>
        <dbReference type="ARBA" id="ARBA00023082"/>
    </source>
</evidence>
<evidence type="ECO:0000313" key="9">
    <source>
        <dbReference type="Proteomes" id="UP000095492"/>
    </source>
</evidence>
<dbReference type="InterPro" id="IPR014284">
    <property type="entry name" value="RNA_pol_sigma-70_dom"/>
</dbReference>